<dbReference type="Gene3D" id="3.30.980.10">
    <property type="entry name" value="Threonyl-trna Synthetase, Chain A, domain 2"/>
    <property type="match status" value="1"/>
</dbReference>
<evidence type="ECO:0000313" key="2">
    <source>
        <dbReference type="Proteomes" id="UP001596306"/>
    </source>
</evidence>
<dbReference type="Proteomes" id="UP001596306">
    <property type="component" value="Unassembled WGS sequence"/>
</dbReference>
<reference evidence="2" key="1">
    <citation type="journal article" date="2019" name="Int. J. Syst. Evol. Microbiol.">
        <title>The Global Catalogue of Microorganisms (GCM) 10K type strain sequencing project: providing services to taxonomists for standard genome sequencing and annotation.</title>
        <authorList>
            <consortium name="The Broad Institute Genomics Platform"/>
            <consortium name="The Broad Institute Genome Sequencing Center for Infectious Disease"/>
            <person name="Wu L."/>
            <person name="Ma J."/>
        </authorList>
    </citation>
    <scope>NUCLEOTIDE SEQUENCE [LARGE SCALE GENOMIC DNA]</scope>
    <source>
        <strain evidence="2">CCUG 43304</strain>
    </source>
</reference>
<sequence>MTLPDSDTIADYPSGALSNAAIVLHVETRGDHDIVLLDSTSCHPVDVSWPDQGADRAALRIDGADRPLVDCIVAATDGSTLLLGADIPVRKGTEGWIFVVAHVVAAGSGLAEGDTVEVIVDGAYRRALSTGHSACHVASLALNRALAHRWGKETRPDGLGQPDFDGSAIESSTIHEHGSIDVYRLNKSLRRKGFDMDGLAESLPMVAESVNATLAEWIASSAMVRVDRDGPRLTDRRHWVCELPEASVSIPCGGTHVSSLDELGTVRVELTIGDDEGTSILTMETSAE</sequence>
<comment type="caution">
    <text evidence="1">The sequence shown here is derived from an EMBL/GenBank/DDBJ whole genome shotgun (WGS) entry which is preliminary data.</text>
</comment>
<dbReference type="RefSeq" id="WP_386732773.1">
    <property type="nucleotide sequence ID" value="NZ_JBHSTP010000003.1"/>
</dbReference>
<name>A0ABW1VGG9_9MICO</name>
<keyword evidence="2" id="KW-1185">Reference proteome</keyword>
<dbReference type="InterPro" id="IPR018163">
    <property type="entry name" value="Thr/Ala-tRNA-synth_IIc_edit"/>
</dbReference>
<evidence type="ECO:0000313" key="1">
    <source>
        <dbReference type="EMBL" id="MFC6357201.1"/>
    </source>
</evidence>
<dbReference type="EMBL" id="JBHSTP010000003">
    <property type="protein sequence ID" value="MFC6357201.1"/>
    <property type="molecule type" value="Genomic_DNA"/>
</dbReference>
<organism evidence="1 2">
    <name type="scientific">Luethyella okanaganae</name>
    <dbReference type="NCBI Taxonomy" id="69372"/>
    <lineage>
        <taxon>Bacteria</taxon>
        <taxon>Bacillati</taxon>
        <taxon>Actinomycetota</taxon>
        <taxon>Actinomycetes</taxon>
        <taxon>Micrococcales</taxon>
        <taxon>Microbacteriaceae</taxon>
        <taxon>Luethyella</taxon>
    </lineage>
</organism>
<dbReference type="GO" id="GO:0016787">
    <property type="term" value="F:hydrolase activity"/>
    <property type="evidence" value="ECO:0007669"/>
    <property type="project" value="UniProtKB-KW"/>
</dbReference>
<accession>A0ABW1VGG9</accession>
<protein>
    <submittedName>
        <fullName evidence="1">Metal-dependent hydrolase</fullName>
    </submittedName>
</protein>
<proteinExistence type="predicted"/>
<dbReference type="SUPFAM" id="SSF55186">
    <property type="entry name" value="ThrRS/AlaRS common domain"/>
    <property type="match status" value="1"/>
</dbReference>
<keyword evidence="1" id="KW-0378">Hydrolase</keyword>
<gene>
    <name evidence="1" type="ORF">ACFQB0_13905</name>
</gene>